<dbReference type="PANTHER" id="PTHR36570:SF3">
    <property type="entry name" value="DISULFIDE BOND FORMATION PROTEIN B"/>
    <property type="match status" value="1"/>
</dbReference>
<evidence type="ECO:0000256" key="4">
    <source>
        <dbReference type="ARBA" id="ARBA00022475"/>
    </source>
</evidence>
<feature type="topological domain" description="Periplasmic" evidence="14">
    <location>
        <begin position="27"/>
        <end position="44"/>
    </location>
</feature>
<keyword evidence="12 14" id="KW-0143">Chaperone</keyword>
<dbReference type="HOGENOM" id="CLU_098660_1_1_6"/>
<dbReference type="GO" id="GO:0009055">
    <property type="term" value="F:electron transfer activity"/>
    <property type="evidence" value="ECO:0007669"/>
    <property type="project" value="UniProtKB-UniRule"/>
</dbReference>
<keyword evidence="17" id="KW-1185">Reference proteome</keyword>
<dbReference type="eggNOG" id="COG1495">
    <property type="taxonomic scope" value="Bacteria"/>
</dbReference>
<evidence type="ECO:0000256" key="9">
    <source>
        <dbReference type="ARBA" id="ARBA00023002"/>
    </source>
</evidence>
<feature type="topological domain" description="Cytoplasmic" evidence="14">
    <location>
        <begin position="1"/>
        <end position="9"/>
    </location>
</feature>
<keyword evidence="7 14" id="KW-0249">Electron transport</keyword>
<comment type="function">
    <text evidence="14">Required for disulfide bond formation in some periplasmic proteins. Acts by oxidizing the DsbA protein.</text>
</comment>
<evidence type="ECO:0000256" key="14">
    <source>
        <dbReference type="HAMAP-Rule" id="MF_00286"/>
    </source>
</evidence>
<evidence type="ECO:0000313" key="17">
    <source>
        <dbReference type="Proteomes" id="UP000013165"/>
    </source>
</evidence>
<name>N6WTB6_9GAMM</name>
<keyword evidence="9 14" id="KW-0560">Oxidoreductase</keyword>
<keyword evidence="8 14" id="KW-1133">Transmembrane helix</keyword>
<feature type="transmembrane region" description="Helical" evidence="15">
    <location>
        <begin position="40"/>
        <end position="58"/>
    </location>
</feature>
<protein>
    <recommendedName>
        <fullName evidence="14">Disulfide bond formation protein B</fullName>
    </recommendedName>
    <alternativeName>
        <fullName evidence="14">Disulfide oxidoreductase</fullName>
    </alternativeName>
</protein>
<evidence type="ECO:0000256" key="10">
    <source>
        <dbReference type="ARBA" id="ARBA00023136"/>
    </source>
</evidence>
<gene>
    <name evidence="14" type="primary">dsbB</name>
    <name evidence="16" type="ORF">J057_05176</name>
</gene>
<dbReference type="SUPFAM" id="SSF158442">
    <property type="entry name" value="DsbB-like"/>
    <property type="match status" value="1"/>
</dbReference>
<dbReference type="Gene3D" id="1.20.1550.10">
    <property type="entry name" value="DsbB-like"/>
    <property type="match status" value="1"/>
</dbReference>
<comment type="subcellular location">
    <subcellularLocation>
        <location evidence="1">Cell inner membrane</location>
        <topology evidence="1">Multi-pass membrane protein</topology>
    </subcellularLocation>
    <subcellularLocation>
        <location evidence="14">Cell membrane</location>
        <topology evidence="14">Multi-pass membrane protein</topology>
    </subcellularLocation>
</comment>
<reference evidence="16 17" key="1">
    <citation type="journal article" date="2013" name="Genome Announc.">
        <title>Genome Sequence of the Polycyclic Aromatic Hydrocarbon-Degrading Bacterium Strain Marinobacter nanhaiticus D15-8WT.</title>
        <authorList>
            <person name="Cui Z."/>
            <person name="Gao W."/>
            <person name="Li Q."/>
            <person name="Xu G."/>
            <person name="Zheng L."/>
        </authorList>
    </citation>
    <scope>NUCLEOTIDE SEQUENCE [LARGE SCALE GENOMIC DNA]</scope>
    <source>
        <strain evidence="16 17">D15-8W</strain>
    </source>
</reference>
<keyword evidence="5" id="KW-0997">Cell inner membrane</keyword>
<dbReference type="InterPro" id="IPR023380">
    <property type="entry name" value="DsbB-like_sf"/>
</dbReference>
<keyword evidence="4 14" id="KW-1003">Cell membrane</keyword>
<feature type="transmembrane region" description="Helical" evidence="15">
    <location>
        <begin position="140"/>
        <end position="163"/>
    </location>
</feature>
<feature type="topological domain" description="Cytoplasmic" evidence="14">
    <location>
        <begin position="162"/>
        <end position="169"/>
    </location>
</feature>
<evidence type="ECO:0000256" key="2">
    <source>
        <dbReference type="ARBA" id="ARBA00008823"/>
    </source>
</evidence>
<dbReference type="OrthoDB" id="3711263at2"/>
<comment type="caution">
    <text evidence="14">Lacks conserved residue(s) required for the propagation of feature annotation.</text>
</comment>
<keyword evidence="11 14" id="KW-1015">Disulfide bond</keyword>
<keyword evidence="13 14" id="KW-0676">Redox-active center</keyword>
<dbReference type="Proteomes" id="UP000013165">
    <property type="component" value="Unassembled WGS sequence"/>
</dbReference>
<dbReference type="InterPro" id="IPR050183">
    <property type="entry name" value="DsbB"/>
</dbReference>
<keyword evidence="10 14" id="KW-0472">Membrane</keyword>
<comment type="caution">
    <text evidence="16">The sequence shown here is derived from an EMBL/GenBank/DDBJ whole genome shotgun (WGS) entry which is preliminary data.</text>
</comment>
<evidence type="ECO:0000256" key="3">
    <source>
        <dbReference type="ARBA" id="ARBA00022448"/>
    </source>
</evidence>
<feature type="disulfide bond" description="Redox-active" evidence="14">
    <location>
        <begin position="36"/>
        <end position="39"/>
    </location>
</feature>
<organism evidence="16 17">
    <name type="scientific">Marinobacter nanhaiticus D15-8W</name>
    <dbReference type="NCBI Taxonomy" id="626887"/>
    <lineage>
        <taxon>Bacteria</taxon>
        <taxon>Pseudomonadati</taxon>
        <taxon>Pseudomonadota</taxon>
        <taxon>Gammaproteobacteria</taxon>
        <taxon>Pseudomonadales</taxon>
        <taxon>Marinobacteraceae</taxon>
        <taxon>Marinobacter</taxon>
    </lineage>
</organism>
<dbReference type="PANTHER" id="PTHR36570">
    <property type="entry name" value="DISULFIDE BOND FORMATION PROTEIN B"/>
    <property type="match status" value="1"/>
</dbReference>
<feature type="topological domain" description="Cytoplasmic" evidence="14">
    <location>
        <begin position="62"/>
        <end position="67"/>
    </location>
</feature>
<keyword evidence="3 14" id="KW-0813">Transport</keyword>
<evidence type="ECO:0000256" key="6">
    <source>
        <dbReference type="ARBA" id="ARBA00022692"/>
    </source>
</evidence>
<accession>N6WTB6</accession>
<evidence type="ECO:0000256" key="5">
    <source>
        <dbReference type="ARBA" id="ARBA00022519"/>
    </source>
</evidence>
<evidence type="ECO:0000256" key="7">
    <source>
        <dbReference type="ARBA" id="ARBA00022982"/>
    </source>
</evidence>
<dbReference type="EMBL" id="APLQ01000011">
    <property type="protein sequence ID" value="ENO14716.2"/>
    <property type="molecule type" value="Genomic_DNA"/>
</dbReference>
<sequence length="169" mass="18596">MPMPGRRLVFLLIFLVCAALMAVAFYMEYVMGLEPCPLCWLQRIAISVVGILALIAALHNPKEWGGRIYGLFLAVFSAVGVALAGRQLWLQSLPEDQVPACGPSVDYLLDVMPILDVFRIALQGTGDCAQVVWRFLGLSIPGWTAIFFTLLFVLGIAILFGAFGRQRHL</sequence>
<keyword evidence="6 14" id="KW-0812">Transmembrane</keyword>
<dbReference type="PATRIC" id="fig|626887.3.peg.1023"/>
<proteinExistence type="inferred from homology"/>
<dbReference type="InterPro" id="IPR003752">
    <property type="entry name" value="DiS_bond_form_DsbB/BdbC"/>
</dbReference>
<dbReference type="AlphaFoldDB" id="N6WTB6"/>
<evidence type="ECO:0000256" key="13">
    <source>
        <dbReference type="ARBA" id="ARBA00023284"/>
    </source>
</evidence>
<evidence type="ECO:0000256" key="1">
    <source>
        <dbReference type="ARBA" id="ARBA00004429"/>
    </source>
</evidence>
<comment type="similarity">
    <text evidence="2 14">Belongs to the DsbB family.</text>
</comment>
<evidence type="ECO:0000313" key="16">
    <source>
        <dbReference type="EMBL" id="ENO14716.2"/>
    </source>
</evidence>
<evidence type="ECO:0000256" key="12">
    <source>
        <dbReference type="ARBA" id="ARBA00023186"/>
    </source>
</evidence>
<evidence type="ECO:0000256" key="15">
    <source>
        <dbReference type="SAM" id="Phobius"/>
    </source>
</evidence>
<dbReference type="GO" id="GO:0006457">
    <property type="term" value="P:protein folding"/>
    <property type="evidence" value="ECO:0007669"/>
    <property type="project" value="InterPro"/>
</dbReference>
<dbReference type="GO" id="GO:0005886">
    <property type="term" value="C:plasma membrane"/>
    <property type="evidence" value="ECO:0007669"/>
    <property type="project" value="UniProtKB-SubCell"/>
</dbReference>
<dbReference type="STRING" id="626887.J057_05176"/>
<dbReference type="InterPro" id="IPR022920">
    <property type="entry name" value="Disulphide_bond_form_DsbB"/>
</dbReference>
<dbReference type="Pfam" id="PF02600">
    <property type="entry name" value="DsbB"/>
    <property type="match status" value="1"/>
</dbReference>
<evidence type="ECO:0000256" key="11">
    <source>
        <dbReference type="ARBA" id="ARBA00023157"/>
    </source>
</evidence>
<dbReference type="GO" id="GO:0015035">
    <property type="term" value="F:protein-disulfide reductase activity"/>
    <property type="evidence" value="ECO:0007669"/>
    <property type="project" value="UniProtKB-UniRule"/>
</dbReference>
<evidence type="ECO:0000256" key="8">
    <source>
        <dbReference type="ARBA" id="ARBA00022989"/>
    </source>
</evidence>
<dbReference type="HAMAP" id="MF_00286">
    <property type="entry name" value="DsbB"/>
    <property type="match status" value="1"/>
</dbReference>
<feature type="transmembrane region" description="Helical" evidence="15">
    <location>
        <begin position="70"/>
        <end position="89"/>
    </location>
</feature>